<keyword evidence="3 6" id="KW-0812">Transmembrane</keyword>
<evidence type="ECO:0000256" key="6">
    <source>
        <dbReference type="SAM" id="Phobius"/>
    </source>
</evidence>
<dbReference type="GO" id="GO:0005886">
    <property type="term" value="C:plasma membrane"/>
    <property type="evidence" value="ECO:0007669"/>
    <property type="project" value="UniProtKB-SubCell"/>
</dbReference>
<evidence type="ECO:0000256" key="2">
    <source>
        <dbReference type="ARBA" id="ARBA00022475"/>
    </source>
</evidence>
<dbReference type="Proteomes" id="UP000287547">
    <property type="component" value="Unassembled WGS sequence"/>
</dbReference>
<sequence length="385" mass="40744">MWKTTTQSAAMIRTPVSGRISPARLVLWDVPTSARFDTGVTVTSNSDAIDAVPAKMIERRRMIADPTLTETAPKTAGNKRAVVITWLRRILVIAVLAAAAYQLVVQWPDVSRTLASLPWPSVVLSFLAVLAGLCLGPPMWRTVLRDLGTPVRIRDASMIYLVGQLGKYIPGSVWAFLLQMELAKTVGVTRVRAFTASVVAAGLGIVASLIAGFLAMPVILDGHQEYLWIFILLPLGLVLLHPRPLTWIVSRALTLLRRAPLPHPLTAAAIFKTLGLGLATFVLLGVHLWLLADSLGSPGLGGLMLCIGAMSLAMTAGLLAFFLPSGLGAREVVLVAALSTTLPAGSALALAVVSRVMFTVVDLALAGGAALAARNRKPDPMPGPA</sequence>
<proteinExistence type="predicted"/>
<evidence type="ECO:0000256" key="1">
    <source>
        <dbReference type="ARBA" id="ARBA00004651"/>
    </source>
</evidence>
<evidence type="ECO:0000256" key="3">
    <source>
        <dbReference type="ARBA" id="ARBA00022692"/>
    </source>
</evidence>
<comment type="subcellular location">
    <subcellularLocation>
        <location evidence="1">Cell membrane</location>
        <topology evidence="1">Multi-pass membrane protein</topology>
    </subcellularLocation>
</comment>
<feature type="transmembrane region" description="Helical" evidence="6">
    <location>
        <begin position="86"/>
        <end position="105"/>
    </location>
</feature>
<keyword evidence="2" id="KW-1003">Cell membrane</keyword>
<comment type="caution">
    <text evidence="7">The sequence shown here is derived from an EMBL/GenBank/DDBJ whole genome shotgun (WGS) entry which is preliminary data.</text>
</comment>
<evidence type="ECO:0000256" key="4">
    <source>
        <dbReference type="ARBA" id="ARBA00022989"/>
    </source>
</evidence>
<feature type="transmembrane region" description="Helical" evidence="6">
    <location>
        <begin position="303"/>
        <end position="327"/>
    </location>
</feature>
<name>A0A428ZI02_KIBAR</name>
<dbReference type="Pfam" id="PF03706">
    <property type="entry name" value="LPG_synthase_TM"/>
    <property type="match status" value="1"/>
</dbReference>
<keyword evidence="5 6" id="KW-0472">Membrane</keyword>
<dbReference type="OrthoDB" id="6057470at2"/>
<feature type="transmembrane region" description="Helical" evidence="6">
    <location>
        <begin position="157"/>
        <end position="178"/>
    </location>
</feature>
<accession>A0A428ZI02</accession>
<feature type="transmembrane region" description="Helical" evidence="6">
    <location>
        <begin position="227"/>
        <end position="249"/>
    </location>
</feature>
<evidence type="ECO:0000256" key="5">
    <source>
        <dbReference type="ARBA" id="ARBA00023136"/>
    </source>
</evidence>
<feature type="transmembrane region" description="Helical" evidence="6">
    <location>
        <begin position="198"/>
        <end position="220"/>
    </location>
</feature>
<keyword evidence="4 6" id="KW-1133">Transmembrane helix</keyword>
<feature type="transmembrane region" description="Helical" evidence="6">
    <location>
        <begin position="269"/>
        <end position="291"/>
    </location>
</feature>
<dbReference type="AlphaFoldDB" id="A0A428ZI02"/>
<gene>
    <name evidence="7" type="ORF">DMH04_10560</name>
</gene>
<dbReference type="EMBL" id="QHKI01000006">
    <property type="protein sequence ID" value="RSM87601.1"/>
    <property type="molecule type" value="Genomic_DNA"/>
</dbReference>
<evidence type="ECO:0000313" key="7">
    <source>
        <dbReference type="EMBL" id="RSM87601.1"/>
    </source>
</evidence>
<reference evidence="7 8" key="1">
    <citation type="submission" date="2018-05" db="EMBL/GenBank/DDBJ databases">
        <title>Evolution of GPA BGCs.</title>
        <authorList>
            <person name="Waglechner N."/>
            <person name="Wright G.D."/>
        </authorList>
    </citation>
    <scope>NUCLEOTIDE SEQUENCE [LARGE SCALE GENOMIC DNA]</scope>
    <source>
        <strain evidence="7 8">A82846</strain>
    </source>
</reference>
<organism evidence="7 8">
    <name type="scientific">Kibdelosporangium aridum</name>
    <dbReference type="NCBI Taxonomy" id="2030"/>
    <lineage>
        <taxon>Bacteria</taxon>
        <taxon>Bacillati</taxon>
        <taxon>Actinomycetota</taxon>
        <taxon>Actinomycetes</taxon>
        <taxon>Pseudonocardiales</taxon>
        <taxon>Pseudonocardiaceae</taxon>
        <taxon>Kibdelosporangium</taxon>
    </lineage>
</organism>
<dbReference type="InterPro" id="IPR022791">
    <property type="entry name" value="L-PG_synthase/AglD"/>
</dbReference>
<protein>
    <submittedName>
        <fullName evidence="7">Lysylphosphatidylglycerol synthetase family protein</fullName>
    </submittedName>
</protein>
<evidence type="ECO:0000313" key="8">
    <source>
        <dbReference type="Proteomes" id="UP000287547"/>
    </source>
</evidence>
<feature type="transmembrane region" description="Helical" evidence="6">
    <location>
        <begin position="117"/>
        <end position="136"/>
    </location>
</feature>